<keyword evidence="1" id="KW-0472">Membrane</keyword>
<evidence type="ECO:0000313" key="4">
    <source>
        <dbReference type="Proteomes" id="UP000094598"/>
    </source>
</evidence>
<reference evidence="3 5" key="2">
    <citation type="submission" date="2019-05" db="EMBL/GenBank/DDBJ databases">
        <title>Genome sequence of Moorella thermoacetica ATCC 33924.</title>
        <authorList>
            <person name="Poehlein A."/>
            <person name="Bengelsdorf F.R."/>
            <person name="Duerre P."/>
            <person name="Daniel R."/>
        </authorList>
    </citation>
    <scope>NUCLEOTIDE SEQUENCE [LARGE SCALE GENOMIC DNA]</scope>
    <source>
        <strain evidence="3 5">ATCC 33924</strain>
    </source>
</reference>
<dbReference type="Proteomes" id="UP000094598">
    <property type="component" value="Chromosome"/>
</dbReference>
<dbReference type="RefSeq" id="WP_069590538.1">
    <property type="nucleotide sequence ID" value="NZ_CP017019.1"/>
</dbReference>
<protein>
    <submittedName>
        <fullName evidence="2">Uncharacterized protein</fullName>
    </submittedName>
</protein>
<proteinExistence type="predicted"/>
<sequence>MLKGFWSDPDGLSIPDFLSLIFTLAYLIVTGIMVRRLVSNTLTDSAIDFYQIFTWNMLTVLGGWFGNQMISRLGGLQLRSRRMPEEYYPPAYTPSENVEPEPQVIANEPVDTEVLQKPSI</sequence>
<accession>A0AAC9HJC5</accession>
<dbReference type="Proteomes" id="UP000322283">
    <property type="component" value="Unassembled WGS sequence"/>
</dbReference>
<keyword evidence="1" id="KW-0812">Transmembrane</keyword>
<feature type="transmembrane region" description="Helical" evidence="1">
    <location>
        <begin position="12"/>
        <end position="34"/>
    </location>
</feature>
<keyword evidence="5" id="KW-1185">Reference proteome</keyword>
<organism evidence="2 4">
    <name type="scientific">Neomoorella thermoacetica</name>
    <name type="common">Clostridium thermoaceticum</name>
    <dbReference type="NCBI Taxonomy" id="1525"/>
    <lineage>
        <taxon>Bacteria</taxon>
        <taxon>Bacillati</taxon>
        <taxon>Bacillota</taxon>
        <taxon>Clostridia</taxon>
        <taxon>Neomoorellales</taxon>
        <taxon>Neomoorellaceae</taxon>
        <taxon>Neomoorella</taxon>
    </lineage>
</organism>
<evidence type="ECO:0000313" key="5">
    <source>
        <dbReference type="Proteomes" id="UP000322283"/>
    </source>
</evidence>
<name>A0AAC9HJC5_NEOTH</name>
<reference evidence="2 4" key="1">
    <citation type="submission" date="2016-08" db="EMBL/GenBank/DDBJ databases">
        <title>Moorella thermoacetica DSM 103132.</title>
        <authorList>
            <person name="Jendresen C.B."/>
            <person name="Redl S.M."/>
            <person name="Jensen T.O."/>
            <person name="Nielsen A.T."/>
        </authorList>
    </citation>
    <scope>NUCLEOTIDE SEQUENCE [LARGE SCALE GENOMIC DNA]</scope>
    <source>
        <strain evidence="2 4">DSM 103132</strain>
    </source>
</reference>
<evidence type="ECO:0000313" key="3">
    <source>
        <dbReference type="EMBL" id="TYL15737.1"/>
    </source>
</evidence>
<evidence type="ECO:0000313" key="2">
    <source>
        <dbReference type="EMBL" id="AOQ24725.1"/>
    </source>
</evidence>
<keyword evidence="1" id="KW-1133">Transmembrane helix</keyword>
<dbReference type="AlphaFoldDB" id="A0AAC9HJC5"/>
<evidence type="ECO:0000256" key="1">
    <source>
        <dbReference type="SAM" id="Phobius"/>
    </source>
</evidence>
<dbReference type="EMBL" id="CP017019">
    <property type="protein sequence ID" value="AOQ24725.1"/>
    <property type="molecule type" value="Genomic_DNA"/>
</dbReference>
<dbReference type="EMBL" id="VCDX01000001">
    <property type="protein sequence ID" value="TYL15737.1"/>
    <property type="molecule type" value="Genomic_DNA"/>
</dbReference>
<gene>
    <name evidence="2" type="ORF">Maut_02297</name>
    <name evidence="3" type="ORF">MTAT_04760</name>
</gene>